<dbReference type="PRINTS" id="PR01398">
    <property type="entry name" value="ISCHRISMTASE"/>
</dbReference>
<evidence type="ECO:0000256" key="1">
    <source>
        <dbReference type="ARBA" id="ARBA00022801"/>
    </source>
</evidence>
<evidence type="ECO:0000313" key="3">
    <source>
        <dbReference type="EMBL" id="MDP0400058.1"/>
    </source>
</evidence>
<accession>A0AA90SNA9</accession>
<dbReference type="Gene3D" id="3.40.50.850">
    <property type="entry name" value="Isochorismatase-like"/>
    <property type="match status" value="1"/>
</dbReference>
<evidence type="ECO:0000313" key="4">
    <source>
        <dbReference type="Proteomes" id="UP001178281"/>
    </source>
</evidence>
<keyword evidence="1" id="KW-0378">Hydrolase</keyword>
<evidence type="ECO:0000259" key="2">
    <source>
        <dbReference type="Pfam" id="PF00857"/>
    </source>
</evidence>
<dbReference type="InterPro" id="IPR006311">
    <property type="entry name" value="TAT_signal"/>
</dbReference>
<keyword evidence="4" id="KW-1185">Reference proteome</keyword>
<protein>
    <submittedName>
        <fullName evidence="3">Isochorismatase family protein</fullName>
    </submittedName>
</protein>
<dbReference type="InterPro" id="IPR050272">
    <property type="entry name" value="Isochorismatase-like_hydrls"/>
</dbReference>
<feature type="domain" description="Isochorismatase-like" evidence="2">
    <location>
        <begin position="80"/>
        <end position="251"/>
    </location>
</feature>
<dbReference type="RefSeq" id="WP_305112521.1">
    <property type="nucleotide sequence ID" value="NZ_JAUTIX010000008.1"/>
</dbReference>
<reference evidence="3" key="1">
    <citation type="submission" date="2023-08" db="EMBL/GenBank/DDBJ databases">
        <title>The draft genome of Tsukamurella strandjordii strain 050030.</title>
        <authorList>
            <person name="Zhao F."/>
            <person name="Feng Y."/>
            <person name="Zong Z."/>
        </authorList>
    </citation>
    <scope>NUCLEOTIDE SEQUENCE</scope>
    <source>
        <strain evidence="3">050030</strain>
    </source>
</reference>
<name>A0AA90SNA9_9ACTN</name>
<dbReference type="GO" id="GO:0008908">
    <property type="term" value="F:isochorismatase activity"/>
    <property type="evidence" value="ECO:0007669"/>
    <property type="project" value="InterPro"/>
</dbReference>
<sequence length="255" mass="27010">MTSQPGPDRDAPGPDRSLGRRHFLRTAALGAAVGAVGVAAAGQAGSAGAAVAPPGSVSYRIGEIPIPKNKVAWRVDPRRAALLVHDVQLYFTRIFSEPTKQELLRNAARVQQWARSNQVPVAYSAQRGGATREQRGLIYDFSGAGMSSDESDRGIEPAVAPRPGERVLTKHKLSEYFRSDLLEYLRSQGRDQLILVGVYANTGVLLTAADSVQNDIQAFVVGDAVADQTPSGHRDGLAWVAARAGSVVTTAAISG</sequence>
<dbReference type="PANTHER" id="PTHR43540">
    <property type="entry name" value="PEROXYUREIDOACRYLATE/UREIDOACRYLATE AMIDOHYDROLASE-RELATED"/>
    <property type="match status" value="1"/>
</dbReference>
<dbReference type="AlphaFoldDB" id="A0AA90SNA9"/>
<dbReference type="InterPro" id="IPR000868">
    <property type="entry name" value="Isochorismatase-like_dom"/>
</dbReference>
<dbReference type="InterPro" id="IPR016291">
    <property type="entry name" value="Isochorismatase"/>
</dbReference>
<dbReference type="Proteomes" id="UP001178281">
    <property type="component" value="Unassembled WGS sequence"/>
</dbReference>
<proteinExistence type="predicted"/>
<dbReference type="PANTHER" id="PTHR43540:SF3">
    <property type="entry name" value="ENTEROBACTIN SYNTHASE COMPONENT B"/>
    <property type="match status" value="1"/>
</dbReference>
<organism evidence="3 4">
    <name type="scientific">Tsukamurella strandjordii</name>
    <dbReference type="NCBI Taxonomy" id="147577"/>
    <lineage>
        <taxon>Bacteria</taxon>
        <taxon>Bacillati</taxon>
        <taxon>Actinomycetota</taxon>
        <taxon>Actinomycetes</taxon>
        <taxon>Mycobacteriales</taxon>
        <taxon>Tsukamurellaceae</taxon>
        <taxon>Tsukamurella</taxon>
    </lineage>
</organism>
<dbReference type="PROSITE" id="PS51318">
    <property type="entry name" value="TAT"/>
    <property type="match status" value="1"/>
</dbReference>
<comment type="caution">
    <text evidence="3">The sequence shown here is derived from an EMBL/GenBank/DDBJ whole genome shotgun (WGS) entry which is preliminary data.</text>
</comment>
<dbReference type="SUPFAM" id="SSF52499">
    <property type="entry name" value="Isochorismatase-like hydrolases"/>
    <property type="match status" value="1"/>
</dbReference>
<dbReference type="Pfam" id="PF00857">
    <property type="entry name" value="Isochorismatase"/>
    <property type="match status" value="1"/>
</dbReference>
<dbReference type="InterPro" id="IPR036380">
    <property type="entry name" value="Isochorismatase-like_sf"/>
</dbReference>
<dbReference type="EMBL" id="JAUTIX010000008">
    <property type="protein sequence ID" value="MDP0400058.1"/>
    <property type="molecule type" value="Genomic_DNA"/>
</dbReference>
<gene>
    <name evidence="3" type="ORF">Q7X28_19245</name>
</gene>